<organism evidence="1 2">
    <name type="scientific">Talaromyces proteolyticus</name>
    <dbReference type="NCBI Taxonomy" id="1131652"/>
    <lineage>
        <taxon>Eukaryota</taxon>
        <taxon>Fungi</taxon>
        <taxon>Dikarya</taxon>
        <taxon>Ascomycota</taxon>
        <taxon>Pezizomycotina</taxon>
        <taxon>Eurotiomycetes</taxon>
        <taxon>Eurotiomycetidae</taxon>
        <taxon>Eurotiales</taxon>
        <taxon>Trichocomaceae</taxon>
        <taxon>Talaromyces</taxon>
        <taxon>Talaromyces sect. Bacilispori</taxon>
    </lineage>
</organism>
<dbReference type="PANTHER" id="PTHR28180">
    <property type="entry name" value="CONSERVED MITOCHONDRIAL PROTEIN-RELATED"/>
    <property type="match status" value="1"/>
</dbReference>
<dbReference type="SUPFAM" id="SSF69118">
    <property type="entry name" value="AhpD-like"/>
    <property type="match status" value="1"/>
</dbReference>
<comment type="caution">
    <text evidence="1">The sequence shown here is derived from an EMBL/GenBank/DDBJ whole genome shotgun (WGS) entry which is preliminary data.</text>
</comment>
<dbReference type="EMBL" id="JAJTJA010000005">
    <property type="protein sequence ID" value="KAH8698728.1"/>
    <property type="molecule type" value="Genomic_DNA"/>
</dbReference>
<gene>
    <name evidence="1" type="ORF">BGW36DRAFT_426420</name>
</gene>
<sequence length="265" mass="29326">MADWSQDQFMSNWDTTYVSTNVQPGAAPYTKNFFLDIHQELAAAGGELEKISACIIAAASIAVGRADIVGKFFDDVTTEYTPEKSEALFLRIREAISIIFPYVGIPQCIPACYGMIGVVQRKGQEYASQKKLRSPRVTEEDVQRGQELRQRIYSGVGNSEIFKLMDVYFTELFSCSTMVTWGYLISNANQEVFEVTESHLIVASAIIALGAARQSKSHVKATLGIGNSVNDVKRVVAVVNKIGQWAGKDLILPDVDNCAQQFQRH</sequence>
<dbReference type="InterPro" id="IPR052999">
    <property type="entry name" value="PTS1_Protein"/>
</dbReference>
<proteinExistence type="predicted"/>
<dbReference type="RefSeq" id="XP_046073192.1">
    <property type="nucleotide sequence ID" value="XM_046220267.1"/>
</dbReference>
<keyword evidence="2" id="KW-1185">Reference proteome</keyword>
<dbReference type="GeneID" id="70250554"/>
<dbReference type="Proteomes" id="UP001201262">
    <property type="component" value="Unassembled WGS sequence"/>
</dbReference>
<name>A0AAD4Q1N4_9EURO</name>
<evidence type="ECO:0008006" key="3">
    <source>
        <dbReference type="Google" id="ProtNLM"/>
    </source>
</evidence>
<dbReference type="AlphaFoldDB" id="A0AAD4Q1N4"/>
<reference evidence="1" key="1">
    <citation type="submission" date="2021-12" db="EMBL/GenBank/DDBJ databases">
        <title>Convergent genome expansion in fungi linked to evolution of root-endophyte symbiosis.</title>
        <authorList>
            <consortium name="DOE Joint Genome Institute"/>
            <person name="Ke Y.-H."/>
            <person name="Bonito G."/>
            <person name="Liao H.-L."/>
            <person name="Looney B."/>
            <person name="Rojas-Flechas A."/>
            <person name="Nash J."/>
            <person name="Hameed K."/>
            <person name="Schadt C."/>
            <person name="Martin F."/>
            <person name="Crous P.W."/>
            <person name="Miettinen O."/>
            <person name="Magnuson J.K."/>
            <person name="Labbe J."/>
            <person name="Jacobson D."/>
            <person name="Doktycz M.J."/>
            <person name="Veneault-Fourrey C."/>
            <person name="Kuo A."/>
            <person name="Mondo S."/>
            <person name="Calhoun S."/>
            <person name="Riley R."/>
            <person name="Ohm R."/>
            <person name="LaButti K."/>
            <person name="Andreopoulos B."/>
            <person name="Pangilinan J."/>
            <person name="Nolan M."/>
            <person name="Tritt A."/>
            <person name="Clum A."/>
            <person name="Lipzen A."/>
            <person name="Daum C."/>
            <person name="Barry K."/>
            <person name="Grigoriev I.V."/>
            <person name="Vilgalys R."/>
        </authorList>
    </citation>
    <scope>NUCLEOTIDE SEQUENCE</scope>
    <source>
        <strain evidence="1">PMI_201</strain>
    </source>
</reference>
<dbReference type="Gene3D" id="1.20.1290.10">
    <property type="entry name" value="AhpD-like"/>
    <property type="match status" value="1"/>
</dbReference>
<evidence type="ECO:0000313" key="1">
    <source>
        <dbReference type="EMBL" id="KAH8698728.1"/>
    </source>
</evidence>
<protein>
    <recommendedName>
        <fullName evidence="3">Carboxymuconolactone decarboxylase-like domain-containing protein</fullName>
    </recommendedName>
</protein>
<dbReference type="InterPro" id="IPR029032">
    <property type="entry name" value="AhpD-like"/>
</dbReference>
<evidence type="ECO:0000313" key="2">
    <source>
        <dbReference type="Proteomes" id="UP001201262"/>
    </source>
</evidence>
<accession>A0AAD4Q1N4</accession>